<dbReference type="Pfam" id="PF13545">
    <property type="entry name" value="HTH_Crp_2"/>
    <property type="match status" value="1"/>
</dbReference>
<evidence type="ECO:0000256" key="2">
    <source>
        <dbReference type="ARBA" id="ARBA00023125"/>
    </source>
</evidence>
<dbReference type="InterPro" id="IPR050397">
    <property type="entry name" value="Env_Response_Regulators"/>
</dbReference>
<keyword evidence="2" id="KW-0238">DNA-binding</keyword>
<evidence type="ECO:0000313" key="5">
    <source>
        <dbReference type="EMBL" id="MBB3963555.1"/>
    </source>
</evidence>
<dbReference type="PROSITE" id="PS51063">
    <property type="entry name" value="HTH_CRP_2"/>
    <property type="match status" value="1"/>
</dbReference>
<organism evidence="5 6">
    <name type="scientific">Rhizobium metallidurans</name>
    <dbReference type="NCBI Taxonomy" id="1265931"/>
    <lineage>
        <taxon>Bacteria</taxon>
        <taxon>Pseudomonadati</taxon>
        <taxon>Pseudomonadota</taxon>
        <taxon>Alphaproteobacteria</taxon>
        <taxon>Hyphomicrobiales</taxon>
        <taxon>Rhizobiaceae</taxon>
        <taxon>Rhizobium/Agrobacterium group</taxon>
        <taxon>Rhizobium</taxon>
    </lineage>
</organism>
<name>A0A7W6CM47_9HYPH</name>
<dbReference type="InterPro" id="IPR036388">
    <property type="entry name" value="WH-like_DNA-bd_sf"/>
</dbReference>
<evidence type="ECO:0000256" key="3">
    <source>
        <dbReference type="ARBA" id="ARBA00023163"/>
    </source>
</evidence>
<dbReference type="GO" id="GO:0003700">
    <property type="term" value="F:DNA-binding transcription factor activity"/>
    <property type="evidence" value="ECO:0007669"/>
    <property type="project" value="InterPro"/>
</dbReference>
<dbReference type="EMBL" id="JACIDW010000002">
    <property type="protein sequence ID" value="MBB3963555.1"/>
    <property type="molecule type" value="Genomic_DNA"/>
</dbReference>
<dbReference type="InterPro" id="IPR012318">
    <property type="entry name" value="HTH_CRP"/>
</dbReference>
<dbReference type="GO" id="GO:0003677">
    <property type="term" value="F:DNA binding"/>
    <property type="evidence" value="ECO:0007669"/>
    <property type="project" value="UniProtKB-KW"/>
</dbReference>
<evidence type="ECO:0000259" key="4">
    <source>
        <dbReference type="PROSITE" id="PS51063"/>
    </source>
</evidence>
<dbReference type="InterPro" id="IPR014710">
    <property type="entry name" value="RmlC-like_jellyroll"/>
</dbReference>
<evidence type="ECO:0000256" key="1">
    <source>
        <dbReference type="ARBA" id="ARBA00023015"/>
    </source>
</evidence>
<evidence type="ECO:0000313" key="6">
    <source>
        <dbReference type="Proteomes" id="UP000582090"/>
    </source>
</evidence>
<dbReference type="InterPro" id="IPR000595">
    <property type="entry name" value="cNMP-bd_dom"/>
</dbReference>
<dbReference type="CDD" id="cd00092">
    <property type="entry name" value="HTH_CRP"/>
    <property type="match status" value="1"/>
</dbReference>
<proteinExistence type="predicted"/>
<dbReference type="SMART" id="SM00419">
    <property type="entry name" value="HTH_CRP"/>
    <property type="match status" value="1"/>
</dbReference>
<keyword evidence="6" id="KW-1185">Reference proteome</keyword>
<dbReference type="GO" id="GO:0005829">
    <property type="term" value="C:cytosol"/>
    <property type="evidence" value="ECO:0007669"/>
    <property type="project" value="TreeGrafter"/>
</dbReference>
<comment type="caution">
    <text evidence="5">The sequence shown here is derived from an EMBL/GenBank/DDBJ whole genome shotgun (WGS) entry which is preliminary data.</text>
</comment>
<accession>A0A7W6CM47</accession>
<dbReference type="SMART" id="SM00100">
    <property type="entry name" value="cNMP"/>
    <property type="match status" value="1"/>
</dbReference>
<dbReference type="InterPro" id="IPR018490">
    <property type="entry name" value="cNMP-bd_dom_sf"/>
</dbReference>
<gene>
    <name evidence="5" type="ORF">GGQ67_001180</name>
</gene>
<dbReference type="SUPFAM" id="SSF46785">
    <property type="entry name" value="Winged helix' DNA-binding domain"/>
    <property type="match status" value="1"/>
</dbReference>
<reference evidence="5 6" key="1">
    <citation type="submission" date="2020-08" db="EMBL/GenBank/DDBJ databases">
        <title>Genomic Encyclopedia of Type Strains, Phase IV (KMG-IV): sequencing the most valuable type-strain genomes for metagenomic binning, comparative biology and taxonomic classification.</title>
        <authorList>
            <person name="Goeker M."/>
        </authorList>
    </citation>
    <scope>NUCLEOTIDE SEQUENCE [LARGE SCALE GENOMIC DNA]</scope>
    <source>
        <strain evidence="5 6">DSM 26575</strain>
    </source>
</reference>
<keyword evidence="1" id="KW-0805">Transcription regulation</keyword>
<dbReference type="Pfam" id="PF00027">
    <property type="entry name" value="cNMP_binding"/>
    <property type="match status" value="1"/>
</dbReference>
<dbReference type="PANTHER" id="PTHR24567">
    <property type="entry name" value="CRP FAMILY TRANSCRIPTIONAL REGULATORY PROTEIN"/>
    <property type="match status" value="1"/>
</dbReference>
<keyword evidence="3" id="KW-0804">Transcription</keyword>
<dbReference type="InterPro" id="IPR036390">
    <property type="entry name" value="WH_DNA-bd_sf"/>
</dbReference>
<sequence>MTALISIKKPLFSDDGLGYGPGGAGSMRKDIHNSNIPVRCVSCEVRHKGMCGALTADELLSLSAHTRLVTHDAGGELAGEKMPVESYATVISGVVKLTKTLEDGRQQIVGLQFAPDFLGRLHADENGVSAEAASDVHLCRVPKAAMERLVKSTPALAERLMNQTMRELDEARDWMVTLGRKTAAEKVASFLLLIATHLDPEAAGQSRRFDLPLSRADIADFLGLTIETVSRQMSKLKADGVISIVANRHIEVPKLARLKACCGA</sequence>
<dbReference type="SUPFAM" id="SSF51206">
    <property type="entry name" value="cAMP-binding domain-like"/>
    <property type="match status" value="1"/>
</dbReference>
<dbReference type="Gene3D" id="2.60.120.10">
    <property type="entry name" value="Jelly Rolls"/>
    <property type="match status" value="1"/>
</dbReference>
<dbReference type="CDD" id="cd00038">
    <property type="entry name" value="CAP_ED"/>
    <property type="match status" value="1"/>
</dbReference>
<dbReference type="PROSITE" id="PS00042">
    <property type="entry name" value="HTH_CRP_1"/>
    <property type="match status" value="1"/>
</dbReference>
<protein>
    <submittedName>
        <fullName evidence="5">CRP/FNR family transcriptional regulator</fullName>
    </submittedName>
</protein>
<dbReference type="AlphaFoldDB" id="A0A7W6CM47"/>
<feature type="domain" description="HTH crp-type" evidence="4">
    <location>
        <begin position="181"/>
        <end position="256"/>
    </location>
</feature>
<dbReference type="PRINTS" id="PR00034">
    <property type="entry name" value="HTHCRP"/>
</dbReference>
<dbReference type="Proteomes" id="UP000582090">
    <property type="component" value="Unassembled WGS sequence"/>
</dbReference>
<dbReference type="PANTHER" id="PTHR24567:SF75">
    <property type="entry name" value="FUMARATE AND NITRATE REDUCTION REGULATORY PROTEIN"/>
    <property type="match status" value="1"/>
</dbReference>
<dbReference type="Gene3D" id="1.10.10.10">
    <property type="entry name" value="Winged helix-like DNA-binding domain superfamily/Winged helix DNA-binding domain"/>
    <property type="match status" value="1"/>
</dbReference>
<dbReference type="InterPro" id="IPR018335">
    <property type="entry name" value="Tscrpt_reg_HTH_Crp-type_CS"/>
</dbReference>